<name>A0ABN8PBP1_9CNID</name>
<keyword evidence="2" id="KW-1185">Reference proteome</keyword>
<reference evidence="1 2" key="1">
    <citation type="submission" date="2022-05" db="EMBL/GenBank/DDBJ databases">
        <authorList>
            <consortium name="Genoscope - CEA"/>
            <person name="William W."/>
        </authorList>
    </citation>
    <scope>NUCLEOTIDE SEQUENCE [LARGE SCALE GENOMIC DNA]</scope>
</reference>
<feature type="non-terminal residue" evidence="1">
    <location>
        <position position="279"/>
    </location>
</feature>
<evidence type="ECO:0000313" key="2">
    <source>
        <dbReference type="Proteomes" id="UP001159427"/>
    </source>
</evidence>
<gene>
    <name evidence="1" type="ORF">PEVE_00041812</name>
</gene>
<protein>
    <recommendedName>
        <fullName evidence="3">Reverse transcriptase domain-containing protein</fullName>
    </recommendedName>
</protein>
<accession>A0ABN8PBP1</accession>
<dbReference type="EMBL" id="CALNXI010000801">
    <property type="protein sequence ID" value="CAH3140443.1"/>
    <property type="molecule type" value="Genomic_DNA"/>
</dbReference>
<evidence type="ECO:0008006" key="3">
    <source>
        <dbReference type="Google" id="ProtNLM"/>
    </source>
</evidence>
<comment type="caution">
    <text evidence="1">The sequence shown here is derived from an EMBL/GenBank/DDBJ whole genome shotgun (WGS) entry which is preliminary data.</text>
</comment>
<dbReference type="Proteomes" id="UP001159427">
    <property type="component" value="Unassembled WGS sequence"/>
</dbReference>
<proteinExistence type="predicted"/>
<evidence type="ECO:0000313" key="1">
    <source>
        <dbReference type="EMBL" id="CAH3140443.1"/>
    </source>
</evidence>
<organism evidence="1 2">
    <name type="scientific">Porites evermanni</name>
    <dbReference type="NCBI Taxonomy" id="104178"/>
    <lineage>
        <taxon>Eukaryota</taxon>
        <taxon>Metazoa</taxon>
        <taxon>Cnidaria</taxon>
        <taxon>Anthozoa</taxon>
        <taxon>Hexacorallia</taxon>
        <taxon>Scleractinia</taxon>
        <taxon>Fungiina</taxon>
        <taxon>Poritidae</taxon>
        <taxon>Porites</taxon>
    </lineage>
</organism>
<sequence>MAIYLPSSHCHGGCAKAVLCPHSCMCLCLRWTVNIRANPCIEGLTLPGFSSPLSLISQYADDMSLVVVSDESICAIFEVYAVYEKGSGAKLNQNKSKGLWLGSGVGRLDPPVPLDWSSVKIKMLGVVKEEHLSRPTRYNWLPRISKLESHINLWKCRFLSLVGKVLVINILGASKFWFLAKVLPTPKWVVSQFKKLVFPFLWGSKIETVSRKSLSVPVHKGGLGLIDFMCKSKALKVSALVNTIDNPDTKGFLLMKYFIGSQLARVRGEWSQLRDNSSP</sequence>